<evidence type="ECO:0000256" key="3">
    <source>
        <dbReference type="ARBA" id="ARBA00023015"/>
    </source>
</evidence>
<keyword evidence="5" id="KW-0539">Nucleus</keyword>
<dbReference type="EMBL" id="JAZHXJ010000016">
    <property type="protein sequence ID" value="KAL1882127.1"/>
    <property type="molecule type" value="Genomic_DNA"/>
</dbReference>
<protein>
    <recommendedName>
        <fullName evidence="9">Transcription initiation factor TFIID subunit 9</fullName>
    </recommendedName>
</protein>
<comment type="caution">
    <text evidence="7">The sequence shown here is derived from an EMBL/GenBank/DDBJ whole genome shotgun (WGS) entry which is preliminary data.</text>
</comment>
<dbReference type="InterPro" id="IPR051431">
    <property type="entry name" value="TFIID_subunit_9"/>
</dbReference>
<evidence type="ECO:0000313" key="8">
    <source>
        <dbReference type="Proteomes" id="UP001586593"/>
    </source>
</evidence>
<dbReference type="PANTHER" id="PTHR48068">
    <property type="entry name" value="TAF9 RNA POLYMERASE II, TATA BOX-BINDING PROTEIN (TBP)-ASSOCIATED FACTOR"/>
    <property type="match status" value="1"/>
</dbReference>
<gene>
    <name evidence="7" type="ORF">VTK73DRAFT_2218</name>
</gene>
<sequence length="302" mass="31530">MATTSSVPQTNGVTAPSPTGSTSQTFTGPQSQVADSQSSQPAAAQSQQPQQQQPSQSMQSQSRTQTSSQSQLQSLPSGQTTSPAALDTTAPRPRDARTIELLLTAQGVTAFEARVPLLLLDFAYRHTSSVLSDALHLSADPYTSQAGARPSATSGAAPVNVGDATVSANAVQLAIASRLGYQFRGGGAATAGGVSKDWMLELARERNKVALPRVAPSEWGVRLPSERFVLSGLSWGLTEGWAELGERDDSDEEEQDDDNGNAMEGVETTEQADDDVGGDGVEGGTIADVFGGEMEDEIMGEE</sequence>
<comment type="subcellular location">
    <subcellularLocation>
        <location evidence="1">Nucleus</location>
    </subcellularLocation>
</comment>
<keyword evidence="3" id="KW-0805">Transcription regulation</keyword>
<dbReference type="InterPro" id="IPR003162">
    <property type="entry name" value="TFIID-31"/>
</dbReference>
<evidence type="ECO:0000256" key="5">
    <source>
        <dbReference type="ARBA" id="ARBA00023242"/>
    </source>
</evidence>
<keyword evidence="8" id="KW-1185">Reference proteome</keyword>
<comment type="similarity">
    <text evidence="2">Belongs to the TAF9 family.</text>
</comment>
<feature type="compositionally biased region" description="Polar residues" evidence="6">
    <location>
        <begin position="1"/>
        <end position="29"/>
    </location>
</feature>
<dbReference type="CDD" id="cd07979">
    <property type="entry name" value="HFD_TAF9"/>
    <property type="match status" value="1"/>
</dbReference>
<dbReference type="SUPFAM" id="SSF47113">
    <property type="entry name" value="Histone-fold"/>
    <property type="match status" value="1"/>
</dbReference>
<evidence type="ECO:0000256" key="1">
    <source>
        <dbReference type="ARBA" id="ARBA00004123"/>
    </source>
</evidence>
<dbReference type="Proteomes" id="UP001586593">
    <property type="component" value="Unassembled WGS sequence"/>
</dbReference>
<reference evidence="7 8" key="1">
    <citation type="journal article" date="2024" name="Commun. Biol.">
        <title>Comparative genomic analysis of thermophilic fungi reveals convergent evolutionary adaptations and gene losses.</title>
        <authorList>
            <person name="Steindorff A.S."/>
            <person name="Aguilar-Pontes M.V."/>
            <person name="Robinson A.J."/>
            <person name="Andreopoulos B."/>
            <person name="LaButti K."/>
            <person name="Kuo A."/>
            <person name="Mondo S."/>
            <person name="Riley R."/>
            <person name="Otillar R."/>
            <person name="Haridas S."/>
            <person name="Lipzen A."/>
            <person name="Grimwood J."/>
            <person name="Schmutz J."/>
            <person name="Clum A."/>
            <person name="Reid I.D."/>
            <person name="Moisan M.C."/>
            <person name="Butler G."/>
            <person name="Nguyen T.T.M."/>
            <person name="Dewar K."/>
            <person name="Conant G."/>
            <person name="Drula E."/>
            <person name="Henrissat B."/>
            <person name="Hansel C."/>
            <person name="Singer S."/>
            <person name="Hutchinson M.I."/>
            <person name="de Vries R.P."/>
            <person name="Natvig D.O."/>
            <person name="Powell A.J."/>
            <person name="Tsang A."/>
            <person name="Grigoriev I.V."/>
        </authorList>
    </citation>
    <scope>NUCLEOTIDE SEQUENCE [LARGE SCALE GENOMIC DNA]</scope>
    <source>
        <strain evidence="7 8">ATCC 24622</strain>
    </source>
</reference>
<evidence type="ECO:0008006" key="9">
    <source>
        <dbReference type="Google" id="ProtNLM"/>
    </source>
</evidence>
<feature type="region of interest" description="Disordered" evidence="6">
    <location>
        <begin position="1"/>
        <end position="93"/>
    </location>
</feature>
<feature type="compositionally biased region" description="Low complexity" evidence="6">
    <location>
        <begin position="30"/>
        <end position="82"/>
    </location>
</feature>
<name>A0ABR3Y2K1_9PEZI</name>
<feature type="compositionally biased region" description="Acidic residues" evidence="6">
    <location>
        <begin position="246"/>
        <end position="259"/>
    </location>
</feature>
<proteinExistence type="inferred from homology"/>
<dbReference type="InterPro" id="IPR009072">
    <property type="entry name" value="Histone-fold"/>
</dbReference>
<dbReference type="Pfam" id="PF02291">
    <property type="entry name" value="TFIID-31kDa"/>
    <property type="match status" value="1"/>
</dbReference>
<evidence type="ECO:0000313" key="7">
    <source>
        <dbReference type="EMBL" id="KAL1882127.1"/>
    </source>
</evidence>
<feature type="region of interest" description="Disordered" evidence="6">
    <location>
        <begin position="246"/>
        <end position="302"/>
    </location>
</feature>
<feature type="compositionally biased region" description="Acidic residues" evidence="6">
    <location>
        <begin position="293"/>
        <end position="302"/>
    </location>
</feature>
<evidence type="ECO:0000256" key="2">
    <source>
        <dbReference type="ARBA" id="ARBA00007646"/>
    </source>
</evidence>
<evidence type="ECO:0000256" key="6">
    <source>
        <dbReference type="SAM" id="MobiDB-lite"/>
    </source>
</evidence>
<keyword evidence="4" id="KW-0804">Transcription</keyword>
<evidence type="ECO:0000256" key="4">
    <source>
        <dbReference type="ARBA" id="ARBA00023163"/>
    </source>
</evidence>
<dbReference type="Gene3D" id="1.10.20.10">
    <property type="entry name" value="Histone, subunit A"/>
    <property type="match status" value="1"/>
</dbReference>
<dbReference type="PANTHER" id="PTHR48068:SF4">
    <property type="entry name" value="TATA-BOX BINDING PROTEIN ASSOCIATED FACTOR 9"/>
    <property type="match status" value="1"/>
</dbReference>
<accession>A0ABR3Y2K1</accession>
<organism evidence="7 8">
    <name type="scientific">Phialemonium thermophilum</name>
    <dbReference type="NCBI Taxonomy" id="223376"/>
    <lineage>
        <taxon>Eukaryota</taxon>
        <taxon>Fungi</taxon>
        <taxon>Dikarya</taxon>
        <taxon>Ascomycota</taxon>
        <taxon>Pezizomycotina</taxon>
        <taxon>Sordariomycetes</taxon>
        <taxon>Sordariomycetidae</taxon>
        <taxon>Cephalothecales</taxon>
        <taxon>Cephalothecaceae</taxon>
        <taxon>Phialemonium</taxon>
    </lineage>
</organism>